<dbReference type="Proteomes" id="UP000295568">
    <property type="component" value="Segment"/>
</dbReference>
<dbReference type="RefSeq" id="YP_009820584.1">
    <property type="nucleotide sequence ID" value="NC_048169.1"/>
</dbReference>
<dbReference type="GeneID" id="55012028"/>
<organism evidence="1 2">
    <name type="scientific">Gordonia phage BrutonGaster</name>
    <dbReference type="NCBI Taxonomy" id="2530116"/>
    <lineage>
        <taxon>Viruses</taxon>
        <taxon>Duplodnaviria</taxon>
        <taxon>Heunggongvirae</taxon>
        <taxon>Uroviricota</taxon>
        <taxon>Caudoviricetes</taxon>
        <taxon>Oneupvirus</taxon>
        <taxon>Oneupvirus brutongaster</taxon>
    </lineage>
</organism>
<dbReference type="EMBL" id="MK524501">
    <property type="protein sequence ID" value="QBP33287.1"/>
    <property type="molecule type" value="Genomic_DNA"/>
</dbReference>
<protein>
    <submittedName>
        <fullName evidence="1">Uncharacterized protein</fullName>
    </submittedName>
</protein>
<accession>A0A482JLN0</accession>
<sequence>MSDSKQDIKVGDVVTIGSWGYRWTVTGFKLSPFSGGRKAVLTREQERGYRHGNVGKAKSAAVIRTRVAVDTLVKEESK</sequence>
<evidence type="ECO:0000313" key="1">
    <source>
        <dbReference type="EMBL" id="QBP33287.1"/>
    </source>
</evidence>
<gene>
    <name evidence="1" type="primary">70</name>
    <name evidence="1" type="ORF">SEA_BRUTONGASTER_70</name>
</gene>
<keyword evidence="2" id="KW-1185">Reference proteome</keyword>
<name>A0A482JLN0_9CAUD</name>
<evidence type="ECO:0000313" key="2">
    <source>
        <dbReference type="Proteomes" id="UP000295568"/>
    </source>
</evidence>
<dbReference type="KEGG" id="vg:55012028"/>
<proteinExistence type="predicted"/>
<reference evidence="1 2" key="1">
    <citation type="submission" date="2019-02" db="EMBL/GenBank/DDBJ databases">
        <authorList>
            <person name="Rowley M."/>
            <person name="Stucki C."/>
            <person name="Ghiringhelli B."/>
            <person name="Naegele L."/>
            <person name="Emmons C.B."/>
            <person name="Slowan-Pomeroy T."/>
            <person name="Briggs L.A."/>
            <person name="Garlena R.A."/>
            <person name="Russell D.A."/>
            <person name="Pope W.H."/>
            <person name="Molloy S.D."/>
            <person name="Jacobs-Sera D."/>
            <person name="Hatfull G.F."/>
        </authorList>
    </citation>
    <scope>NUCLEOTIDE SEQUENCE [LARGE SCALE GENOMIC DNA]</scope>
</reference>